<sequence length="408" mass="44626">MNLAKKTVLIVDDFQNMRSTLRQMLLSIGFERITPVATGEEALAALRAKRFDVVVCDYNLGDGIDGQQLLDQARTEGVINLATVFVMVTAENSNEMVMGALEFAPDAYVSKPFTKDLFRVRLGRALQRREPLAPVAAALGSQGPVAALEALEVLLGNNPPNRLDLLRIRAELALSTGNLDAAEAACAEAMAGKPLAWALTRRGEIAEARGDTVAAETLYRESIKLTSHYMAAHDRLAALCEQQGRAEEALEVLVAALERSPKSLRRQRALARLATRLQRYQLAEPAWRRAIQIAQQMGLPDAADYLGLIKVLVVRGDLREARQRTKTMSRRCADDRQLGYWELAARVLCLQLSDGAEHKSLLQELDGLLDKAPLPKRVGAALADAVASIGELARYPALAALRVKETDT</sequence>
<accession>A0ABZ0S6Q0</accession>
<dbReference type="InterPro" id="IPR052048">
    <property type="entry name" value="ST_Response_Regulator"/>
</dbReference>
<keyword evidence="1" id="KW-0597">Phosphoprotein</keyword>
<proteinExistence type="predicted"/>
<dbReference type="SUPFAM" id="SSF52172">
    <property type="entry name" value="CheY-like"/>
    <property type="match status" value="1"/>
</dbReference>
<feature type="modified residue" description="4-aspartylphosphate" evidence="1">
    <location>
        <position position="57"/>
    </location>
</feature>
<evidence type="ECO:0000313" key="4">
    <source>
        <dbReference type="Proteomes" id="UP001432180"/>
    </source>
</evidence>
<dbReference type="Proteomes" id="UP001432180">
    <property type="component" value="Chromosome"/>
</dbReference>
<dbReference type="InterPro" id="IPR011006">
    <property type="entry name" value="CheY-like_superfamily"/>
</dbReference>
<dbReference type="SUPFAM" id="SSF48452">
    <property type="entry name" value="TPR-like"/>
    <property type="match status" value="1"/>
</dbReference>
<dbReference type="Gene3D" id="1.25.40.10">
    <property type="entry name" value="Tetratricopeptide repeat domain"/>
    <property type="match status" value="1"/>
</dbReference>
<dbReference type="InterPro" id="IPR001789">
    <property type="entry name" value="Sig_transdc_resp-reg_receiver"/>
</dbReference>
<dbReference type="RefSeq" id="WP_328986729.1">
    <property type="nucleotide sequence ID" value="NZ_CP121472.1"/>
</dbReference>
<dbReference type="SMART" id="SM00028">
    <property type="entry name" value="TPR"/>
    <property type="match status" value="3"/>
</dbReference>
<organism evidence="3 4">
    <name type="scientific">Thiorhodovibrio winogradskyi</name>
    <dbReference type="NCBI Taxonomy" id="77007"/>
    <lineage>
        <taxon>Bacteria</taxon>
        <taxon>Pseudomonadati</taxon>
        <taxon>Pseudomonadota</taxon>
        <taxon>Gammaproteobacteria</taxon>
        <taxon>Chromatiales</taxon>
        <taxon>Chromatiaceae</taxon>
        <taxon>Thiorhodovibrio</taxon>
    </lineage>
</organism>
<reference evidence="3 4" key="1">
    <citation type="journal article" date="2023" name="Microorganisms">
        <title>Thiorhodovibrio frisius and Trv. litoralis spp. nov., Two Novel Members from a Clade of Fastidious Purple Sulfur Bacteria That Exhibit Unique Red-Shifted Light-Harvesting Capabilities.</title>
        <authorList>
            <person name="Methner A."/>
            <person name="Kuzyk S.B."/>
            <person name="Petersen J."/>
            <person name="Bauer S."/>
            <person name="Brinkmann H."/>
            <person name="Sichau K."/>
            <person name="Wanner G."/>
            <person name="Wolf J."/>
            <person name="Neumann-Schaal M."/>
            <person name="Henke P."/>
            <person name="Tank M."/>
            <person name="Sproer C."/>
            <person name="Bunk B."/>
            <person name="Overmann J."/>
        </authorList>
    </citation>
    <scope>NUCLEOTIDE SEQUENCE [LARGE SCALE GENOMIC DNA]</scope>
    <source>
        <strain evidence="3 4">DSM 6702</strain>
    </source>
</reference>
<dbReference type="PROSITE" id="PS50110">
    <property type="entry name" value="RESPONSE_REGULATORY"/>
    <property type="match status" value="1"/>
</dbReference>
<dbReference type="Pfam" id="PF00072">
    <property type="entry name" value="Response_reg"/>
    <property type="match status" value="1"/>
</dbReference>
<keyword evidence="4" id="KW-1185">Reference proteome</keyword>
<feature type="domain" description="Response regulatory" evidence="2">
    <location>
        <begin position="7"/>
        <end position="126"/>
    </location>
</feature>
<dbReference type="InterPro" id="IPR011990">
    <property type="entry name" value="TPR-like_helical_dom_sf"/>
</dbReference>
<evidence type="ECO:0000313" key="3">
    <source>
        <dbReference type="EMBL" id="WPL16179.1"/>
    </source>
</evidence>
<dbReference type="SMART" id="SM00448">
    <property type="entry name" value="REC"/>
    <property type="match status" value="1"/>
</dbReference>
<gene>
    <name evidence="3" type="primary">cheY_5</name>
    <name evidence="3" type="ORF">Thiowin_01132</name>
</gene>
<evidence type="ECO:0000256" key="1">
    <source>
        <dbReference type="PROSITE-ProRule" id="PRU00169"/>
    </source>
</evidence>
<dbReference type="Gene3D" id="3.40.50.2300">
    <property type="match status" value="1"/>
</dbReference>
<name>A0ABZ0S6Q0_9GAMM</name>
<dbReference type="InterPro" id="IPR019734">
    <property type="entry name" value="TPR_rpt"/>
</dbReference>
<dbReference type="CDD" id="cd17589">
    <property type="entry name" value="REC_TPR"/>
    <property type="match status" value="1"/>
</dbReference>
<dbReference type="PANTHER" id="PTHR43228:SF1">
    <property type="entry name" value="TWO-COMPONENT RESPONSE REGULATOR ARR22"/>
    <property type="match status" value="1"/>
</dbReference>
<evidence type="ECO:0000259" key="2">
    <source>
        <dbReference type="PROSITE" id="PS50110"/>
    </source>
</evidence>
<dbReference type="PANTHER" id="PTHR43228">
    <property type="entry name" value="TWO-COMPONENT RESPONSE REGULATOR"/>
    <property type="match status" value="1"/>
</dbReference>
<dbReference type="EMBL" id="CP121472">
    <property type="protein sequence ID" value="WPL16179.1"/>
    <property type="molecule type" value="Genomic_DNA"/>
</dbReference>
<protein>
    <submittedName>
        <fullName evidence="3">Chemotaxis protein CheY</fullName>
    </submittedName>
</protein>